<gene>
    <name evidence="2" type="ORF">TTHERM_001695310</name>
</gene>
<dbReference type="Proteomes" id="UP000009168">
    <property type="component" value="Unassembled WGS sequence"/>
</dbReference>
<organism evidence="2 3">
    <name type="scientific">Tetrahymena thermophila (strain SB210)</name>
    <dbReference type="NCBI Taxonomy" id="312017"/>
    <lineage>
        <taxon>Eukaryota</taxon>
        <taxon>Sar</taxon>
        <taxon>Alveolata</taxon>
        <taxon>Ciliophora</taxon>
        <taxon>Intramacronucleata</taxon>
        <taxon>Oligohymenophorea</taxon>
        <taxon>Hymenostomatida</taxon>
        <taxon>Tetrahymenina</taxon>
        <taxon>Tetrahymenidae</taxon>
        <taxon>Tetrahymena</taxon>
    </lineage>
</organism>
<sequence>MANYLFKFIKYQQSIFPLNTPQKVNYLNYYYQFNFIFQQKKYLLFFNYFLLFQIILSYFSTQKKMKQITLKIMIINSQSYSFRGLQSIALSLKILNLLIYSKQHP</sequence>
<feature type="non-terminal residue" evidence="2">
    <location>
        <position position="105"/>
    </location>
</feature>
<proteinExistence type="predicted"/>
<dbReference type="KEGG" id="tet:TTHERM_001695310"/>
<protein>
    <submittedName>
        <fullName evidence="2">Transmembrane protein, putative</fullName>
    </submittedName>
</protein>
<keyword evidence="1 2" id="KW-0812">Transmembrane</keyword>
<dbReference type="InParanoid" id="W7WW30"/>
<dbReference type="EMBL" id="GG662238">
    <property type="protein sequence ID" value="EWS71040.1"/>
    <property type="molecule type" value="Genomic_DNA"/>
</dbReference>
<evidence type="ECO:0000313" key="3">
    <source>
        <dbReference type="Proteomes" id="UP000009168"/>
    </source>
</evidence>
<keyword evidence="3" id="KW-1185">Reference proteome</keyword>
<dbReference type="RefSeq" id="XP_012656425.1">
    <property type="nucleotide sequence ID" value="XM_012800971.1"/>
</dbReference>
<evidence type="ECO:0000256" key="1">
    <source>
        <dbReference type="SAM" id="Phobius"/>
    </source>
</evidence>
<feature type="transmembrane region" description="Helical" evidence="1">
    <location>
        <begin position="42"/>
        <end position="59"/>
    </location>
</feature>
<keyword evidence="1" id="KW-0472">Membrane</keyword>
<accession>W7WW30</accession>
<name>W7WW30_TETTS</name>
<evidence type="ECO:0000313" key="2">
    <source>
        <dbReference type="EMBL" id="EWS71040.1"/>
    </source>
</evidence>
<dbReference type="GeneID" id="24442516"/>
<keyword evidence="1" id="KW-1133">Transmembrane helix</keyword>
<reference evidence="3" key="1">
    <citation type="journal article" date="2006" name="PLoS Biol.">
        <title>Macronuclear genome sequence of the ciliate Tetrahymena thermophila, a model eukaryote.</title>
        <authorList>
            <person name="Eisen J.A."/>
            <person name="Coyne R.S."/>
            <person name="Wu M."/>
            <person name="Wu D."/>
            <person name="Thiagarajan M."/>
            <person name="Wortman J.R."/>
            <person name="Badger J.H."/>
            <person name="Ren Q."/>
            <person name="Amedeo P."/>
            <person name="Jones K.M."/>
            <person name="Tallon L.J."/>
            <person name="Delcher A.L."/>
            <person name="Salzberg S.L."/>
            <person name="Silva J.C."/>
            <person name="Haas B.J."/>
            <person name="Majoros W.H."/>
            <person name="Farzad M."/>
            <person name="Carlton J.M."/>
            <person name="Smith R.K. Jr."/>
            <person name="Garg J."/>
            <person name="Pearlman R.E."/>
            <person name="Karrer K.M."/>
            <person name="Sun L."/>
            <person name="Manning G."/>
            <person name="Elde N.C."/>
            <person name="Turkewitz A.P."/>
            <person name="Asai D.J."/>
            <person name="Wilkes D.E."/>
            <person name="Wang Y."/>
            <person name="Cai H."/>
            <person name="Collins K."/>
            <person name="Stewart B.A."/>
            <person name="Lee S.R."/>
            <person name="Wilamowska K."/>
            <person name="Weinberg Z."/>
            <person name="Ruzzo W.L."/>
            <person name="Wloga D."/>
            <person name="Gaertig J."/>
            <person name="Frankel J."/>
            <person name="Tsao C.-C."/>
            <person name="Gorovsky M.A."/>
            <person name="Keeling P.J."/>
            <person name="Waller R.F."/>
            <person name="Patron N.J."/>
            <person name="Cherry J.M."/>
            <person name="Stover N.A."/>
            <person name="Krieger C.J."/>
            <person name="del Toro C."/>
            <person name="Ryder H.F."/>
            <person name="Williamson S.C."/>
            <person name="Barbeau R.A."/>
            <person name="Hamilton E.P."/>
            <person name="Orias E."/>
        </authorList>
    </citation>
    <scope>NUCLEOTIDE SEQUENCE [LARGE SCALE GENOMIC DNA]</scope>
    <source>
        <strain evidence="3">SB210</strain>
    </source>
</reference>
<dbReference type="AlphaFoldDB" id="W7WW30"/>